<reference evidence="2" key="1">
    <citation type="submission" date="2019-08" db="EMBL/GenBank/DDBJ databases">
        <authorList>
            <person name="Kucharzyk K."/>
            <person name="Murdoch R.W."/>
            <person name="Higgins S."/>
            <person name="Loffler F."/>
        </authorList>
    </citation>
    <scope>NUCLEOTIDE SEQUENCE</scope>
</reference>
<feature type="region of interest" description="Disordered" evidence="1">
    <location>
        <begin position="98"/>
        <end position="122"/>
    </location>
</feature>
<protein>
    <submittedName>
        <fullName evidence="2">Uncharacterized protein</fullName>
    </submittedName>
</protein>
<dbReference type="AlphaFoldDB" id="A0A644YFX0"/>
<comment type="caution">
    <text evidence="2">The sequence shown here is derived from an EMBL/GenBank/DDBJ whole genome shotgun (WGS) entry which is preliminary data.</text>
</comment>
<evidence type="ECO:0000256" key="1">
    <source>
        <dbReference type="SAM" id="MobiDB-lite"/>
    </source>
</evidence>
<organism evidence="2">
    <name type="scientific">bioreactor metagenome</name>
    <dbReference type="NCBI Taxonomy" id="1076179"/>
    <lineage>
        <taxon>unclassified sequences</taxon>
        <taxon>metagenomes</taxon>
        <taxon>ecological metagenomes</taxon>
    </lineage>
</organism>
<sequence>MGHHFPVIPLKHAHPVDSCRRAGIPIGRLYVKIAGQFLSAGSAEGSGNHRRKLGARQRIIGTEQAVFPVQQTVFHGTGQALGGPVRRHVRKRSIPRIVGGHRRRHTDGHGQNKQQGRQSLRLHSVLTPFSPCALR</sequence>
<accession>A0A644YFX0</accession>
<proteinExistence type="predicted"/>
<gene>
    <name evidence="2" type="ORF">SDC9_73739</name>
</gene>
<dbReference type="EMBL" id="VSSQ01004938">
    <property type="protein sequence ID" value="MPM27229.1"/>
    <property type="molecule type" value="Genomic_DNA"/>
</dbReference>
<name>A0A644YFX0_9ZZZZ</name>
<evidence type="ECO:0000313" key="2">
    <source>
        <dbReference type="EMBL" id="MPM27229.1"/>
    </source>
</evidence>